<sequence>MSQPLPVGGNHLTERLSSSRQAGHTQRGCSLERHRKLCSLRGPTAVSLYFSNKTRKFAASFARDGYETTRRGHLS</sequence>
<accession>A0AAW0FX65</accession>
<keyword evidence="3" id="KW-1185">Reference proteome</keyword>
<protein>
    <submittedName>
        <fullName evidence="2">Uncharacterized protein</fullName>
    </submittedName>
</protein>
<evidence type="ECO:0000313" key="3">
    <source>
        <dbReference type="Proteomes" id="UP001385951"/>
    </source>
</evidence>
<gene>
    <name evidence="2" type="ORF">QCA50_011146</name>
</gene>
<dbReference type="EMBL" id="JASBNA010000019">
    <property type="protein sequence ID" value="KAK7685800.1"/>
    <property type="molecule type" value="Genomic_DNA"/>
</dbReference>
<name>A0AAW0FX65_9APHY</name>
<proteinExistence type="predicted"/>
<feature type="region of interest" description="Disordered" evidence="1">
    <location>
        <begin position="1"/>
        <end position="34"/>
    </location>
</feature>
<evidence type="ECO:0000313" key="2">
    <source>
        <dbReference type="EMBL" id="KAK7685800.1"/>
    </source>
</evidence>
<comment type="caution">
    <text evidence="2">The sequence shown here is derived from an EMBL/GenBank/DDBJ whole genome shotgun (WGS) entry which is preliminary data.</text>
</comment>
<dbReference type="AlphaFoldDB" id="A0AAW0FX65"/>
<feature type="compositionally biased region" description="Polar residues" evidence="1">
    <location>
        <begin position="15"/>
        <end position="28"/>
    </location>
</feature>
<evidence type="ECO:0000256" key="1">
    <source>
        <dbReference type="SAM" id="MobiDB-lite"/>
    </source>
</evidence>
<reference evidence="2 3" key="1">
    <citation type="submission" date="2022-09" db="EMBL/GenBank/DDBJ databases">
        <authorList>
            <person name="Palmer J.M."/>
        </authorList>
    </citation>
    <scope>NUCLEOTIDE SEQUENCE [LARGE SCALE GENOMIC DNA]</scope>
    <source>
        <strain evidence="2 3">DSM 7382</strain>
    </source>
</reference>
<organism evidence="2 3">
    <name type="scientific">Cerrena zonata</name>
    <dbReference type="NCBI Taxonomy" id="2478898"/>
    <lineage>
        <taxon>Eukaryota</taxon>
        <taxon>Fungi</taxon>
        <taxon>Dikarya</taxon>
        <taxon>Basidiomycota</taxon>
        <taxon>Agaricomycotina</taxon>
        <taxon>Agaricomycetes</taxon>
        <taxon>Polyporales</taxon>
        <taxon>Cerrenaceae</taxon>
        <taxon>Cerrena</taxon>
    </lineage>
</organism>
<dbReference type="Proteomes" id="UP001385951">
    <property type="component" value="Unassembled WGS sequence"/>
</dbReference>